<dbReference type="InterPro" id="IPR027417">
    <property type="entry name" value="P-loop_NTPase"/>
</dbReference>
<accession>F0T0Y4</accession>
<keyword evidence="4" id="KW-1003">Cell membrane</keyword>
<reference evidence="11" key="2">
    <citation type="submission" date="2011-02" db="EMBL/GenBank/DDBJ databases">
        <title>The complete genome of Syntrophobotulus glycolicus DSM 8271.</title>
        <authorList>
            <person name="Lucas S."/>
            <person name="Copeland A."/>
            <person name="Lapidus A."/>
            <person name="Bruce D."/>
            <person name="Goodwin L."/>
            <person name="Pitluck S."/>
            <person name="Kyrpides N."/>
            <person name="Mavromatis K."/>
            <person name="Pagani I."/>
            <person name="Ivanova N."/>
            <person name="Mikhailova N."/>
            <person name="Chertkov O."/>
            <person name="Held B."/>
            <person name="Detter J.C."/>
            <person name="Tapia R."/>
            <person name="Han C."/>
            <person name="Land M."/>
            <person name="Hauser L."/>
            <person name="Markowitz V."/>
            <person name="Cheng J.-F."/>
            <person name="Hugenholtz P."/>
            <person name="Woyke T."/>
            <person name="Wu D."/>
            <person name="Spring S."/>
            <person name="Schroeder M."/>
            <person name="Brambilla E."/>
            <person name="Klenk H.-P."/>
            <person name="Eisen J.A."/>
        </authorList>
    </citation>
    <scope>NUCLEOTIDE SEQUENCE [LARGE SCALE GENOMIC DNA]</scope>
    <source>
        <strain evidence="11">DSM 8271 / FlGlyR</strain>
    </source>
</reference>
<evidence type="ECO:0000256" key="2">
    <source>
        <dbReference type="ARBA" id="ARBA00005417"/>
    </source>
</evidence>
<evidence type="ECO:0000256" key="4">
    <source>
        <dbReference type="ARBA" id="ARBA00022475"/>
    </source>
</evidence>
<dbReference type="FunFam" id="3.40.50.300:FF:000224">
    <property type="entry name" value="Energy-coupling factor transporter ATP-binding protein EcfA"/>
    <property type="match status" value="1"/>
</dbReference>
<dbReference type="Proteomes" id="UP000007488">
    <property type="component" value="Chromosome"/>
</dbReference>
<evidence type="ECO:0000256" key="6">
    <source>
        <dbReference type="ARBA" id="ARBA00022840"/>
    </source>
</evidence>
<name>F0T0Y4_SYNGF</name>
<dbReference type="EMBL" id="CP002547">
    <property type="protein sequence ID" value="ADY57355.1"/>
    <property type="molecule type" value="Genomic_DNA"/>
</dbReference>
<dbReference type="KEGG" id="sgy:Sgly_3087"/>
<evidence type="ECO:0000259" key="9">
    <source>
        <dbReference type="PROSITE" id="PS50893"/>
    </source>
</evidence>
<dbReference type="SMART" id="SM00382">
    <property type="entry name" value="AAA"/>
    <property type="match status" value="1"/>
</dbReference>
<gene>
    <name evidence="10" type="ordered locus">Sgly_3087</name>
</gene>
<dbReference type="RefSeq" id="WP_013626127.1">
    <property type="nucleotide sequence ID" value="NC_015172.1"/>
</dbReference>
<keyword evidence="7" id="KW-1278">Translocase</keyword>
<keyword evidence="5" id="KW-0547">Nucleotide-binding</keyword>
<keyword evidence="10" id="KW-0378">Hydrolase</keyword>
<protein>
    <submittedName>
        <fullName evidence="10">Phosphonate-transporting ATPase</fullName>
        <ecNumber evidence="10">3.6.3.28</ecNumber>
    </submittedName>
</protein>
<comment type="similarity">
    <text evidence="2">Belongs to the ABC transporter superfamily.</text>
</comment>
<dbReference type="Gene3D" id="3.40.50.300">
    <property type="entry name" value="P-loop containing nucleotide triphosphate hydrolases"/>
    <property type="match status" value="1"/>
</dbReference>
<reference evidence="10 11" key="1">
    <citation type="journal article" date="2011" name="Stand. Genomic Sci.">
        <title>Complete genome sequence of Syntrophobotulus glycolicus type strain (FlGlyR).</title>
        <authorList>
            <person name="Han C."/>
            <person name="Mwirichia R."/>
            <person name="Chertkov O."/>
            <person name="Held B."/>
            <person name="Lapidus A."/>
            <person name="Nolan M."/>
            <person name="Lucas S."/>
            <person name="Hammon N."/>
            <person name="Deshpande S."/>
            <person name="Cheng J.F."/>
            <person name="Tapia R."/>
            <person name="Goodwin L."/>
            <person name="Pitluck S."/>
            <person name="Huntemann M."/>
            <person name="Liolios K."/>
            <person name="Ivanova N."/>
            <person name="Pagani I."/>
            <person name="Mavromatis K."/>
            <person name="Ovchinikova G."/>
            <person name="Pati A."/>
            <person name="Chen A."/>
            <person name="Palaniappan K."/>
            <person name="Land M."/>
            <person name="Hauser L."/>
            <person name="Brambilla E.M."/>
            <person name="Rohde M."/>
            <person name="Spring S."/>
            <person name="Sikorski J."/>
            <person name="Goker M."/>
            <person name="Woyke T."/>
            <person name="Bristow J."/>
            <person name="Eisen J.A."/>
            <person name="Markowitz V."/>
            <person name="Hugenholtz P."/>
            <person name="Kyrpides N.C."/>
            <person name="Klenk H.P."/>
            <person name="Detter J.C."/>
        </authorList>
    </citation>
    <scope>NUCLEOTIDE SEQUENCE [LARGE SCALE GENOMIC DNA]</scope>
    <source>
        <strain evidence="11">DSM 8271 / FlGlyR</strain>
    </source>
</reference>
<evidence type="ECO:0000256" key="3">
    <source>
        <dbReference type="ARBA" id="ARBA00022448"/>
    </source>
</evidence>
<dbReference type="PANTHER" id="PTHR43553:SF27">
    <property type="entry name" value="ENERGY-COUPLING FACTOR TRANSPORTER ATP-BINDING PROTEIN ECFA2"/>
    <property type="match status" value="1"/>
</dbReference>
<dbReference type="GO" id="GO:0005524">
    <property type="term" value="F:ATP binding"/>
    <property type="evidence" value="ECO:0007669"/>
    <property type="project" value="UniProtKB-KW"/>
</dbReference>
<dbReference type="CDD" id="cd03225">
    <property type="entry name" value="ABC_cobalt_CbiO_domain1"/>
    <property type="match status" value="1"/>
</dbReference>
<dbReference type="GO" id="GO:0042626">
    <property type="term" value="F:ATPase-coupled transmembrane transporter activity"/>
    <property type="evidence" value="ECO:0007669"/>
    <property type="project" value="TreeGrafter"/>
</dbReference>
<dbReference type="AlphaFoldDB" id="F0T0Y4"/>
<dbReference type="InterPro" id="IPR015856">
    <property type="entry name" value="ABC_transpr_CbiO/EcfA_su"/>
</dbReference>
<sequence>MIDVQDLSFSYQGSAGKALDGLRLKVEKGQFYGIAGPAGAGKSTFAMCLNGAVPRLIEGDFSGQIYIAGKNIMETPVDQLCSVTGSVFQDVESQLVSSVVEDEIVFGMENLSFSKEEMDVRIAESLAAVGISNLRQANIWSLSGGQKQRVAIASALALRPQLLIMDEPTSELDPQASLELFHVLTSLNRKHGMTIVVIEQKLDLLFRFCDRLAIMDKGSVVLEGGSRDVLEKQDILEEIGLQVPPAARLFFLLKRVGVHHSSIPVSEEEACGILAEILDKGR</sequence>
<evidence type="ECO:0000256" key="8">
    <source>
        <dbReference type="ARBA" id="ARBA00023136"/>
    </source>
</evidence>
<comment type="subcellular location">
    <subcellularLocation>
        <location evidence="1">Cell membrane</location>
        <topology evidence="1">Peripheral membrane protein</topology>
    </subcellularLocation>
</comment>
<dbReference type="GO" id="GO:0016887">
    <property type="term" value="F:ATP hydrolysis activity"/>
    <property type="evidence" value="ECO:0007669"/>
    <property type="project" value="InterPro"/>
</dbReference>
<dbReference type="Pfam" id="PF00005">
    <property type="entry name" value="ABC_tran"/>
    <property type="match status" value="1"/>
</dbReference>
<evidence type="ECO:0000256" key="7">
    <source>
        <dbReference type="ARBA" id="ARBA00022967"/>
    </source>
</evidence>
<dbReference type="InterPro" id="IPR017871">
    <property type="entry name" value="ABC_transporter-like_CS"/>
</dbReference>
<dbReference type="HOGENOM" id="CLU_000604_1_22_9"/>
<keyword evidence="11" id="KW-1185">Reference proteome</keyword>
<keyword evidence="8" id="KW-0472">Membrane</keyword>
<dbReference type="PROSITE" id="PS00211">
    <property type="entry name" value="ABC_TRANSPORTER_1"/>
    <property type="match status" value="1"/>
</dbReference>
<dbReference type="STRING" id="645991.Sgly_3087"/>
<dbReference type="PANTHER" id="PTHR43553">
    <property type="entry name" value="HEAVY METAL TRANSPORTER"/>
    <property type="match status" value="1"/>
</dbReference>
<keyword evidence="6" id="KW-0067">ATP-binding</keyword>
<dbReference type="eggNOG" id="COG1122">
    <property type="taxonomic scope" value="Bacteria"/>
</dbReference>
<feature type="domain" description="ABC transporter" evidence="9">
    <location>
        <begin position="2"/>
        <end position="242"/>
    </location>
</feature>
<evidence type="ECO:0000256" key="5">
    <source>
        <dbReference type="ARBA" id="ARBA00022741"/>
    </source>
</evidence>
<dbReference type="OrthoDB" id="9784332at2"/>
<dbReference type="InterPro" id="IPR003439">
    <property type="entry name" value="ABC_transporter-like_ATP-bd"/>
</dbReference>
<dbReference type="EC" id="3.6.3.28" evidence="10"/>
<proteinExistence type="inferred from homology"/>
<dbReference type="InterPro" id="IPR050095">
    <property type="entry name" value="ECF_ABC_transporter_ATP-bd"/>
</dbReference>
<keyword evidence="3" id="KW-0813">Transport</keyword>
<dbReference type="InterPro" id="IPR003593">
    <property type="entry name" value="AAA+_ATPase"/>
</dbReference>
<evidence type="ECO:0000256" key="1">
    <source>
        <dbReference type="ARBA" id="ARBA00004202"/>
    </source>
</evidence>
<evidence type="ECO:0000313" key="10">
    <source>
        <dbReference type="EMBL" id="ADY57355.1"/>
    </source>
</evidence>
<dbReference type="GO" id="GO:0043190">
    <property type="term" value="C:ATP-binding cassette (ABC) transporter complex"/>
    <property type="evidence" value="ECO:0007669"/>
    <property type="project" value="TreeGrafter"/>
</dbReference>
<organism evidence="10 11">
    <name type="scientific">Syntrophobotulus glycolicus (strain DSM 8271 / FlGlyR)</name>
    <dbReference type="NCBI Taxonomy" id="645991"/>
    <lineage>
        <taxon>Bacteria</taxon>
        <taxon>Bacillati</taxon>
        <taxon>Bacillota</taxon>
        <taxon>Clostridia</taxon>
        <taxon>Eubacteriales</taxon>
        <taxon>Desulfitobacteriaceae</taxon>
        <taxon>Syntrophobotulus</taxon>
    </lineage>
</organism>
<dbReference type="PROSITE" id="PS50893">
    <property type="entry name" value="ABC_TRANSPORTER_2"/>
    <property type="match status" value="1"/>
</dbReference>
<dbReference type="SUPFAM" id="SSF52540">
    <property type="entry name" value="P-loop containing nucleoside triphosphate hydrolases"/>
    <property type="match status" value="1"/>
</dbReference>
<evidence type="ECO:0000313" key="11">
    <source>
        <dbReference type="Proteomes" id="UP000007488"/>
    </source>
</evidence>